<dbReference type="GO" id="GO:0004642">
    <property type="term" value="F:phosphoribosylformylglycinamidine synthase activity"/>
    <property type="evidence" value="ECO:0007669"/>
    <property type="project" value="UniProtKB-EC"/>
</dbReference>
<dbReference type="PROSITE" id="PS51273">
    <property type="entry name" value="GATASE_TYPE_1"/>
    <property type="match status" value="1"/>
</dbReference>
<evidence type="ECO:0000256" key="9">
    <source>
        <dbReference type="ARBA" id="ARBA00022490"/>
    </source>
</evidence>
<evidence type="ECO:0000256" key="17">
    <source>
        <dbReference type="ARBA" id="ARBA00022927"/>
    </source>
</evidence>
<keyword evidence="19" id="KW-0472">Membrane</keyword>
<dbReference type="Gene3D" id="1.10.8.750">
    <property type="entry name" value="Phosphoribosylformylglycinamidine synthase, linker domain"/>
    <property type="match status" value="1"/>
</dbReference>
<dbReference type="Pfam" id="PF02769">
    <property type="entry name" value="AIRS_C"/>
    <property type="match status" value="2"/>
</dbReference>
<dbReference type="PRINTS" id="PR00314">
    <property type="entry name" value="CLATHRINADPT"/>
</dbReference>
<evidence type="ECO:0000256" key="21">
    <source>
        <dbReference type="ARBA" id="ARBA00029823"/>
    </source>
</evidence>
<evidence type="ECO:0000256" key="14">
    <source>
        <dbReference type="ARBA" id="ARBA00022755"/>
    </source>
</evidence>
<evidence type="ECO:0000256" key="16">
    <source>
        <dbReference type="ARBA" id="ARBA00022842"/>
    </source>
</evidence>
<dbReference type="InterPro" id="IPR016024">
    <property type="entry name" value="ARM-type_fold"/>
</dbReference>
<evidence type="ECO:0000256" key="2">
    <source>
        <dbReference type="ARBA" id="ARBA00004308"/>
    </source>
</evidence>
<protein>
    <recommendedName>
        <fullName evidence="26">Phosphoribosylformylglycinamidine synthase</fullName>
        <ecNumber evidence="7">6.3.5.3</ecNumber>
    </recommendedName>
    <alternativeName>
        <fullName evidence="22">Formylglycinamide ribonucleotide amidotransferase</fullName>
    </alternativeName>
    <alternativeName>
        <fullName evidence="21">Formylglycinamide ribotide amidotransferase</fullName>
    </alternativeName>
</protein>
<dbReference type="InterPro" id="IPR036168">
    <property type="entry name" value="AP2_Mu_C_sf"/>
</dbReference>
<comment type="pathway">
    <text evidence="4">Purine metabolism; IMP biosynthesis via de novo pathway; 5-amino-1-(5-phospho-D-ribosyl)imidazole from N(2)-formyl-N(1)-(5-phospho-D-ribosyl)glycinamide: step 1/2.</text>
</comment>
<comment type="catalytic activity">
    <reaction evidence="23">
        <text>N(2)-formyl-N(1)-(5-phospho-beta-D-ribosyl)glycinamide + L-glutamine + ATP + H2O = 2-formamido-N(1)-(5-O-phospho-beta-D-ribosyl)acetamidine + L-glutamate + ADP + phosphate + H(+)</text>
        <dbReference type="Rhea" id="RHEA:17129"/>
        <dbReference type="ChEBI" id="CHEBI:15377"/>
        <dbReference type="ChEBI" id="CHEBI:15378"/>
        <dbReference type="ChEBI" id="CHEBI:29985"/>
        <dbReference type="ChEBI" id="CHEBI:30616"/>
        <dbReference type="ChEBI" id="CHEBI:43474"/>
        <dbReference type="ChEBI" id="CHEBI:58359"/>
        <dbReference type="ChEBI" id="CHEBI:147286"/>
        <dbReference type="ChEBI" id="CHEBI:147287"/>
        <dbReference type="ChEBI" id="CHEBI:456216"/>
        <dbReference type="EC" id="6.3.5.3"/>
    </reaction>
</comment>
<dbReference type="FunFam" id="1.25.10.10:FF:000016">
    <property type="entry name" value="Serine/threonine-protein phosphatase 2A 56 kDa regulatory subunit"/>
    <property type="match status" value="1"/>
</dbReference>
<organism evidence="29 30">
    <name type="scientific">Teratosphaeria destructans</name>
    <dbReference type="NCBI Taxonomy" id="418781"/>
    <lineage>
        <taxon>Eukaryota</taxon>
        <taxon>Fungi</taxon>
        <taxon>Dikarya</taxon>
        <taxon>Ascomycota</taxon>
        <taxon>Pezizomycotina</taxon>
        <taxon>Dothideomycetes</taxon>
        <taxon>Dothideomycetidae</taxon>
        <taxon>Mycosphaerellales</taxon>
        <taxon>Teratosphaeriaceae</taxon>
        <taxon>Teratosphaeria</taxon>
    </lineage>
</organism>
<evidence type="ECO:0000256" key="13">
    <source>
        <dbReference type="ARBA" id="ARBA00022741"/>
    </source>
</evidence>
<dbReference type="SUPFAM" id="SSF82697">
    <property type="entry name" value="PurS-like"/>
    <property type="match status" value="1"/>
</dbReference>
<reference evidence="29 30" key="2">
    <citation type="journal article" date="2021" name="Curr. Genet.">
        <title>Genetic response to nitrogen starvation in the aggressive Eucalyptus foliar pathogen Teratosphaeria destructans.</title>
        <authorList>
            <person name="Havenga M."/>
            <person name="Wingfield B.D."/>
            <person name="Wingfield M.J."/>
            <person name="Dreyer L.L."/>
            <person name="Roets F."/>
            <person name="Aylward J."/>
        </authorList>
    </citation>
    <scope>NUCLEOTIDE SEQUENCE [LARGE SCALE GENOMIC DNA]</scope>
    <source>
        <strain evidence="29">CMW44962</strain>
    </source>
</reference>
<dbReference type="GO" id="GO:0000159">
    <property type="term" value="C:protein phosphatase type 2A complex"/>
    <property type="evidence" value="ECO:0007669"/>
    <property type="project" value="InterPro"/>
</dbReference>
<dbReference type="GO" id="GO:0046872">
    <property type="term" value="F:metal ion binding"/>
    <property type="evidence" value="ECO:0007669"/>
    <property type="project" value="UniProtKB-KW"/>
</dbReference>
<dbReference type="GO" id="GO:0005524">
    <property type="term" value="F:ATP binding"/>
    <property type="evidence" value="ECO:0007669"/>
    <property type="project" value="UniProtKB-KW"/>
</dbReference>
<comment type="similarity">
    <text evidence="6">In the N-terminal section; belongs to the FGAMS family.</text>
</comment>
<evidence type="ECO:0000256" key="7">
    <source>
        <dbReference type="ARBA" id="ARBA00012747"/>
    </source>
</evidence>
<dbReference type="FunFam" id="3.30.1330.10:FF:000002">
    <property type="entry name" value="Phosphoribosylformylglycinamidine synthase"/>
    <property type="match status" value="1"/>
</dbReference>
<dbReference type="GO" id="GO:0007165">
    <property type="term" value="P:signal transduction"/>
    <property type="evidence" value="ECO:0007669"/>
    <property type="project" value="InterPro"/>
</dbReference>
<name>A0A9W7SWE3_9PEZI</name>
<dbReference type="CDD" id="cd02203">
    <property type="entry name" value="PurL_repeat1"/>
    <property type="match status" value="1"/>
</dbReference>
<dbReference type="InterPro" id="IPR036921">
    <property type="entry name" value="PurM-like_N_sf"/>
</dbReference>
<keyword evidence="15" id="KW-0067">ATP-binding</keyword>
<dbReference type="Gene3D" id="1.25.10.10">
    <property type="entry name" value="Leucine-rich Repeat Variant"/>
    <property type="match status" value="1"/>
</dbReference>
<dbReference type="FunFam" id="3.30.1330.10:FF:000005">
    <property type="entry name" value="Phosphoribosylformylglycinamidine synthase"/>
    <property type="match status" value="1"/>
</dbReference>
<dbReference type="Pfam" id="PF13507">
    <property type="entry name" value="GATase_5"/>
    <property type="match status" value="1"/>
</dbReference>
<keyword evidence="18" id="KW-0315">Glutamine amidotransferase</keyword>
<evidence type="ECO:0000256" key="3">
    <source>
        <dbReference type="ARBA" id="ARBA00004496"/>
    </source>
</evidence>
<dbReference type="NCBIfam" id="NF003672">
    <property type="entry name" value="PRK05297.1"/>
    <property type="match status" value="1"/>
</dbReference>
<evidence type="ECO:0000256" key="24">
    <source>
        <dbReference type="ARBA" id="ARBA00057317"/>
    </source>
</evidence>
<dbReference type="PROSITE" id="PS00991">
    <property type="entry name" value="CLAT_ADAPTOR_M_2"/>
    <property type="match status" value="1"/>
</dbReference>
<dbReference type="InterPro" id="IPR011989">
    <property type="entry name" value="ARM-like"/>
</dbReference>
<dbReference type="Pfam" id="PF01217">
    <property type="entry name" value="Clat_adaptor_s"/>
    <property type="match status" value="1"/>
</dbReference>
<keyword evidence="9" id="KW-0963">Cytoplasm</keyword>
<dbReference type="SUPFAM" id="SSF55326">
    <property type="entry name" value="PurM N-terminal domain-like"/>
    <property type="match status" value="2"/>
</dbReference>
<dbReference type="GO" id="GO:0019888">
    <property type="term" value="F:protein phosphatase regulator activity"/>
    <property type="evidence" value="ECO:0007669"/>
    <property type="project" value="InterPro"/>
</dbReference>
<feature type="compositionally biased region" description="Basic and acidic residues" evidence="27">
    <location>
        <begin position="1256"/>
        <end position="1266"/>
    </location>
</feature>
<dbReference type="GO" id="GO:0030131">
    <property type="term" value="C:clathrin adaptor complex"/>
    <property type="evidence" value="ECO:0007669"/>
    <property type="project" value="InterPro"/>
</dbReference>
<dbReference type="GO" id="GO:0006886">
    <property type="term" value="P:intracellular protein transport"/>
    <property type="evidence" value="ECO:0007669"/>
    <property type="project" value="InterPro"/>
</dbReference>
<dbReference type="PANTHER" id="PTHR10099:SF1">
    <property type="entry name" value="PHOSPHORIBOSYLFORMYLGLYCINAMIDINE SYNTHASE"/>
    <property type="match status" value="1"/>
</dbReference>
<dbReference type="Gene3D" id="3.90.650.10">
    <property type="entry name" value="PurM-like C-terminal domain"/>
    <property type="match status" value="2"/>
</dbReference>
<evidence type="ECO:0000256" key="6">
    <source>
        <dbReference type="ARBA" id="ARBA00008608"/>
    </source>
</evidence>
<dbReference type="InterPro" id="IPR018240">
    <property type="entry name" value="Clathrin_mu_CS"/>
</dbReference>
<dbReference type="Pfam" id="PF00928">
    <property type="entry name" value="Adap_comp_sub"/>
    <property type="match status" value="1"/>
</dbReference>
<evidence type="ECO:0000256" key="12">
    <source>
        <dbReference type="ARBA" id="ARBA00022723"/>
    </source>
</evidence>
<evidence type="ECO:0000256" key="8">
    <source>
        <dbReference type="ARBA" id="ARBA00022448"/>
    </source>
</evidence>
<dbReference type="Pfam" id="PF01603">
    <property type="entry name" value="B56"/>
    <property type="match status" value="1"/>
</dbReference>
<dbReference type="PANTHER" id="PTHR10099">
    <property type="entry name" value="PHOSPHORIBOSYLFORMYLGLYCINAMIDINE SYNTHASE"/>
    <property type="match status" value="1"/>
</dbReference>
<dbReference type="PROSITE" id="PS00990">
    <property type="entry name" value="CLAT_ADAPTOR_M_1"/>
    <property type="match status" value="1"/>
</dbReference>
<keyword evidence="17" id="KW-0653">Protein transport</keyword>
<dbReference type="SUPFAM" id="SSF109736">
    <property type="entry name" value="FGAM synthase PurL, linker domain"/>
    <property type="match status" value="1"/>
</dbReference>
<dbReference type="OrthoDB" id="6666987at2759"/>
<dbReference type="GO" id="GO:0051754">
    <property type="term" value="P:meiotic sister chromatid cohesion, centromeric"/>
    <property type="evidence" value="ECO:0007669"/>
    <property type="project" value="UniProtKB-ARBA"/>
</dbReference>
<gene>
    <name evidence="29" type="ORF">Tdes44962_MAKER08376</name>
</gene>
<evidence type="ECO:0000256" key="18">
    <source>
        <dbReference type="ARBA" id="ARBA00022962"/>
    </source>
</evidence>
<keyword evidence="13" id="KW-0547">Nucleotide-binding</keyword>
<keyword evidence="14" id="KW-0658">Purine biosynthesis</keyword>
<sequence>AAPATPPPPFLDSSATARATRRRGRTQPQDSAHSATGDPDVGRIPQLRSGIGSLTHTCAAERAPHSMKGFRQRVQEQLSRAKDREGNKLAKNKKESSSGTASPHGGSSSQSPAGSAHATPTSSTSNLADPRKNVPDGSTQPGPGAPPSGAAQMNMGLGPNQGSFNQGAHSPAGGPQTGTPNRHGQLPPSVVVSPSAPVHDTAPHMHRGSLANDFQHVPPPGAAETMPHDLAPPKAGQKSLLFDRLQATPKDVVPEGVRTPKRQHSSRFDISDQKQRELEKLPGFHEVPPNRRQELFMQKLDQCNIIFDFNDASGDMKSKEIKRLALHELLDYVAQNRQVISEPMYPRVVEMFAKNLFRPIPPPTNPQGEAFDPEEDEPVLEVAWPHIQVVYEFFLRFIESQDFNTNYAKQYIDHGFVLQLLELFDSEDPRERDFLKTTLHRIYGKFLNLRSFIRRSINNVFFQFIYETERFNGIAELLEILGSIINGFALPLKEEHKLFLTRVLIPLHKVKSLSMYHPQLAYCIVQFLEKDAALTEEVVLGLLRYWPKVNSTKEVMFLNEVEDIFEVMDPAEFAKVQEPLFNQLAKSVASPHFQVAERALYFWNNEYFCNLVSDNVDVILPIMFAPLYENSKGHWNRTIHGMVYNAMKLFMEVNPQLFDECSHEYTEQQNNAEAVKQNRQAKWDRLSALAASMKQNGHVAGAGGAPPVMPVGSRNGSKVTSPMRQDDSDPLSMEGQRRMENLRLQDGGGAGAAAAERKYNSGKTLLARNYRGDIPLSAVEKFPTLLSEAEDESSSTPPTLTDTQTGINYLYIRHANLYLLALTKRNSNAMEILLFLHRVVEVMTEYFKELEEESIRDNFVVIYELLDEMMDFGYPQTTEVKILQEYITQESHALEVQARPPIAVTNAVSWRSEGIRYRKNEVFLDVVESLNLLVSSTGNVLRSEILGAIKMKCYLSGMPELRLGLNDKVMFETTGRTSRGKSVEMEDVKFHQCVRLSRFENDRTISFIPPDGEFELMSYRLNTQVKPLIWVECVVESHSGSRIEYMLKARAQFKRRSTANNVEIHVPVPDDADTPRFRTNVGSVHYAPESSEIVWKIKQFGGGKEFLMRAELGLPSVRGDEERGGGMMGGFGGSMGGTAASKAKRPINVKFEIPYFTTSGIQVRYLKIIEPKLQYPSLPWVRYITQSGDIAMTATTQADSDDGYQHWADDGEFLKSPPASVVGYDTHNGLRSHRYEPAYDDDDKSTIVSVKTSKTAKTEKSKKADSPKSAPAPPPQPQVVYALPPQYQFPQMMTYPPGAMQYTYAAPPQQFCHPVPPPQAGYYGYHPGMMPVPMVVPAPAPKPEYKPPKAAKWQGRTKKQVDEDNMKIAAREGACEKRKVQPVGVKDEQMMWCVETDGSTTLRTFLSIKELAGEWKQYPHAAYSDFRLRRLATAVGAKELQAIWVHYVASSRELLGQQIDVLDQLLEYGAYPSASDPLYAKLLQAIVNGKVEGEQGVEVFYVVPRAGTISPWSSKATSIAHVCGLEGLVERIERGVVFAATFEEGREAGAEVWNALYDRMTESLSMEPPTFEEMFAQLPPQPLKRVPLLQSGASPKDALRQANKELGLALDESEMDYLIDAYTNQLQRDPTDVELFMFAQVNSEHCRHKQFNAKWTIDGEEKPRSLFSMIRNTHNAHPQHVISAYSDNAAVLSGYEGSLWSPENASGEWKQLKETVHYLAKVETHNHPTAVSPYPGAATGSGGEIRDEGAVGRGSKPKSGLAGFTVSDLLIPEHRQPWELDVGKPAHLASSLDIMLEAPIGSAAFNNEFGRPCTTGYFRTLTTRVPVGDGKEEVRGYHKPIMIAGGVGTVRPQHALKEKGSVSPGAHLIVLGGPAMLIGLGGGAASSIQSGEGSVDLDFASVQRGNAEVQRRAQEVINTCTSLGTNNPIQLIHDVGAGGLSNALPELVEDAGFGARFELREIDNADKSLSPLQIWCCEAQERYVMAVAPGQLDVFAKIAKRERCGYSVVGKAQKDQRLILMDRDSEDAPTPIDLPMPILFGKPPKMHRTVDSRKLKLPTFDSTLSTYLPKATSQAALGHAIDRVLALPSVGSKSFLITIADRTVGGLTVRDQMVGPWQTPVADVSVTATSLTPGIKTGEAMAMGEKPTLALISAAASARMAVAESLMNIAAASVENRLNRIRLSANWMAASSHPGEGAALYEAVEAIGMELCPELGISIPVGKDSMSMKTKWADQEVTAPLSLVISAFAPVNDLSSTWTPALRRQEEVGETVLMFVDLAEGKKALGGSALAQVFGQVGDQAPDVRDVELLKDFYHAIEQLHESDIVLAYHDRSDGGLFTTLVEMMFAGRCGLDVMLDNIVKSGRTQDLIETLFNEELGAVFQIRKKDENEFRGVFAPLRPIVIGAVPKASRQDLALYYGADCVYRAPRKELQQKWSHTSWAMQRLRDNPECADTEKENINDDQDPGLRYKLTFKPQENILSYTTTLTSQVRAKPRVAILREQGVNGQSEMAFAFASAGFSPIDVHMTDILSGRFSLASVVGLAACGGFSYGDVLGAGQGWAKSVLLHQGTRDEFKNFFERKDTFALGVCNGCQFLSRLTEIIPGAENWPTFERNISEQYEARVCMVEVSDPPQHPPSVFLHGMHGSHLPIVTAHGEGRAQFPKTGTSSPQALINQGLVSLRYTDNYLKHTEKYPYNPNGSPLGITGVRTPDGRVLALMPHPERTIVKEVGSYVPKGQAKEWGEFGPWVRMFRSARRWCG</sequence>
<dbReference type="GO" id="GO:0012505">
    <property type="term" value="C:endomembrane system"/>
    <property type="evidence" value="ECO:0007669"/>
    <property type="project" value="UniProtKB-SubCell"/>
</dbReference>
<evidence type="ECO:0000256" key="11">
    <source>
        <dbReference type="ARBA" id="ARBA00022598"/>
    </source>
</evidence>
<dbReference type="FunFam" id="3.90.650.10:FF:000002">
    <property type="entry name" value="Phosphoribosylformylglycinamidine synthase"/>
    <property type="match status" value="1"/>
</dbReference>
<keyword evidence="20" id="KW-0539">Nucleus</keyword>
<dbReference type="EMBL" id="RIBY02000791">
    <property type="protein sequence ID" value="KAH9837410.1"/>
    <property type="molecule type" value="Genomic_DNA"/>
</dbReference>
<dbReference type="NCBIfam" id="TIGR01735">
    <property type="entry name" value="FGAM_synt"/>
    <property type="match status" value="1"/>
</dbReference>
<comment type="subcellular location">
    <subcellularLocation>
        <location evidence="3">Cytoplasm</location>
    </subcellularLocation>
    <subcellularLocation>
        <location evidence="2">Endomembrane system</location>
    </subcellularLocation>
    <subcellularLocation>
        <location evidence="1">Nucleus</location>
    </subcellularLocation>
</comment>
<dbReference type="GO" id="GO:0005816">
    <property type="term" value="C:spindle pole body"/>
    <property type="evidence" value="ECO:0007669"/>
    <property type="project" value="UniProtKB-ARBA"/>
</dbReference>
<dbReference type="FunFam" id="1.10.8.750:FF:000002">
    <property type="entry name" value="Phosphoribosylformylglycinamidine synthase"/>
    <property type="match status" value="1"/>
</dbReference>
<evidence type="ECO:0000256" key="1">
    <source>
        <dbReference type="ARBA" id="ARBA00004123"/>
    </source>
</evidence>
<evidence type="ECO:0000256" key="15">
    <source>
        <dbReference type="ARBA" id="ARBA00022840"/>
    </source>
</evidence>
<feature type="compositionally biased region" description="Pro residues" evidence="27">
    <location>
        <begin position="1"/>
        <end position="10"/>
    </location>
</feature>
<dbReference type="SUPFAM" id="SSF64356">
    <property type="entry name" value="SNARE-like"/>
    <property type="match status" value="1"/>
</dbReference>
<feature type="compositionally biased region" description="Low complexity" evidence="27">
    <location>
        <begin position="187"/>
        <end position="198"/>
    </location>
</feature>
<dbReference type="SUPFAM" id="SSF52317">
    <property type="entry name" value="Class I glutamine amidotransferase-like"/>
    <property type="match status" value="1"/>
</dbReference>
<dbReference type="PROSITE" id="PS51072">
    <property type="entry name" value="MHD"/>
    <property type="match status" value="1"/>
</dbReference>
<proteinExistence type="inferred from homology"/>
<dbReference type="InterPro" id="IPR029062">
    <property type="entry name" value="Class_I_gatase-like"/>
</dbReference>
<dbReference type="HAMAP" id="MF_00419">
    <property type="entry name" value="PurL_1"/>
    <property type="match status" value="1"/>
</dbReference>
<dbReference type="GO" id="GO:1901991">
    <property type="term" value="P:negative regulation of mitotic cell cycle phase transition"/>
    <property type="evidence" value="ECO:0007669"/>
    <property type="project" value="UniProtKB-ARBA"/>
</dbReference>
<dbReference type="SMART" id="SM01211">
    <property type="entry name" value="GATase_5"/>
    <property type="match status" value="1"/>
</dbReference>
<dbReference type="InterPro" id="IPR055181">
    <property type="entry name" value="FGAR-AT_PurM_N-like"/>
</dbReference>
<evidence type="ECO:0000259" key="28">
    <source>
        <dbReference type="PROSITE" id="PS51072"/>
    </source>
</evidence>
<feature type="non-terminal residue" evidence="29">
    <location>
        <position position="1"/>
    </location>
</feature>
<dbReference type="EC" id="6.3.5.3" evidence="7"/>
<dbReference type="Pfam" id="PF18076">
    <property type="entry name" value="FGAR-AT_N"/>
    <property type="match status" value="1"/>
</dbReference>
<dbReference type="InterPro" id="IPR002554">
    <property type="entry name" value="PP2A_B56"/>
</dbReference>
<dbReference type="GO" id="GO:0006189">
    <property type="term" value="P:'de novo' IMP biosynthetic process"/>
    <property type="evidence" value="ECO:0007669"/>
    <property type="project" value="InterPro"/>
</dbReference>
<dbReference type="InterPro" id="IPR022775">
    <property type="entry name" value="AP_mu_sigma_su"/>
</dbReference>
<evidence type="ECO:0000256" key="19">
    <source>
        <dbReference type="ARBA" id="ARBA00023136"/>
    </source>
</evidence>
<dbReference type="InterPro" id="IPR010918">
    <property type="entry name" value="PurM-like_C_dom"/>
</dbReference>
<keyword evidence="30" id="KW-1185">Reference proteome</keyword>
<dbReference type="InterPro" id="IPR010073">
    <property type="entry name" value="PurL_large"/>
</dbReference>
<keyword evidence="16" id="KW-0460">Magnesium</keyword>
<dbReference type="InterPro" id="IPR011012">
    <property type="entry name" value="Longin-like_dom_sf"/>
</dbReference>
<dbReference type="CDD" id="cd14835">
    <property type="entry name" value="AP1_Mu_N"/>
    <property type="match status" value="1"/>
</dbReference>
<feature type="compositionally biased region" description="Low complexity" evidence="27">
    <location>
        <begin position="101"/>
        <end position="118"/>
    </location>
</feature>
<feature type="compositionally biased region" description="Polar residues" evidence="27">
    <location>
        <begin position="714"/>
        <end position="723"/>
    </location>
</feature>
<evidence type="ECO:0000313" key="30">
    <source>
        <dbReference type="Proteomes" id="UP001138500"/>
    </source>
</evidence>
<dbReference type="InterPro" id="IPR001392">
    <property type="entry name" value="Clathrin_mu"/>
</dbReference>
<accession>A0A9W7SWE3</accession>
<keyword evidence="12" id="KW-0479">Metal-binding</keyword>
<dbReference type="FunFam" id="3.40.50.880:FF:000008">
    <property type="entry name" value="Phosphoribosylformylglycinamidine synthase"/>
    <property type="match status" value="1"/>
</dbReference>
<dbReference type="InterPro" id="IPR041609">
    <property type="entry name" value="PurL_linker"/>
</dbReference>
<comment type="similarity">
    <text evidence="5">Belongs to the phosphatase 2A regulatory subunit B family.</text>
</comment>
<dbReference type="FunFam" id="3.90.650.10:FF:000005">
    <property type="entry name" value="Phosphoribosylformylglycinamidine synthase"/>
    <property type="match status" value="1"/>
</dbReference>
<dbReference type="Gene3D" id="3.40.50.880">
    <property type="match status" value="1"/>
</dbReference>
<keyword evidence="11" id="KW-0436">Ligase</keyword>
<keyword evidence="8" id="KW-0813">Transport</keyword>
<dbReference type="CDD" id="cd01740">
    <property type="entry name" value="GATase1_FGAR_AT"/>
    <property type="match status" value="1"/>
</dbReference>
<feature type="region of interest" description="Disordered" evidence="27">
    <location>
        <begin position="1"/>
        <end position="235"/>
    </location>
</feature>
<dbReference type="Pfam" id="PF18072">
    <property type="entry name" value="FGAR-AT_linker"/>
    <property type="match status" value="1"/>
</dbReference>
<dbReference type="SUPFAM" id="SSF56042">
    <property type="entry name" value="PurM C-terminal domain-like"/>
    <property type="match status" value="2"/>
</dbReference>
<comment type="subunit">
    <text evidence="25">PP2A consists of a common heterodimeric core enzyme, composed of a 36 kDa catalytic subunit (subunit C) and a 65 kDa constant regulatory subunit (PR65 or subunit A), that associates with a variety of regulatory subunits. Proteins that associate with the core dimer include three families of regulatory subunits B (the R2/B/PR55/B55, R3/B''/PR72/PR130/PR59 and R5/B'/B56 families), the 48 kDa variable regulatory subunit, viral proteins, and cell signaling molecules.</text>
</comment>
<feature type="domain" description="MHD" evidence="28">
    <location>
        <begin position="919"/>
        <end position="1193"/>
    </location>
</feature>
<feature type="compositionally biased region" description="Basic and acidic residues" evidence="27">
    <location>
        <begin position="79"/>
        <end position="96"/>
    </location>
</feature>
<dbReference type="InterPro" id="IPR036676">
    <property type="entry name" value="PurM-like_C_sf"/>
</dbReference>
<dbReference type="GO" id="GO:0000776">
    <property type="term" value="C:kinetochore"/>
    <property type="evidence" value="ECO:0007669"/>
    <property type="project" value="UniProtKB-ARBA"/>
</dbReference>
<dbReference type="CDD" id="cd09250">
    <property type="entry name" value="AP-1_Mu1_Cterm"/>
    <property type="match status" value="1"/>
</dbReference>
<evidence type="ECO:0000256" key="5">
    <source>
        <dbReference type="ARBA" id="ARBA00008259"/>
    </source>
</evidence>
<evidence type="ECO:0000256" key="22">
    <source>
        <dbReference type="ARBA" id="ARBA00032632"/>
    </source>
</evidence>
<dbReference type="Gene3D" id="3.30.1330.10">
    <property type="entry name" value="PurM-like, N-terminal domain"/>
    <property type="match status" value="2"/>
</dbReference>
<dbReference type="Proteomes" id="UP001138500">
    <property type="component" value="Unassembled WGS sequence"/>
</dbReference>
<evidence type="ECO:0000256" key="26">
    <source>
        <dbReference type="ARBA" id="ARBA00071729"/>
    </source>
</evidence>
<dbReference type="Gene3D" id="3.30.450.60">
    <property type="match status" value="1"/>
</dbReference>
<dbReference type="GO" id="GO:0098813">
    <property type="term" value="P:nuclear chromosome segregation"/>
    <property type="evidence" value="ECO:0007669"/>
    <property type="project" value="UniProtKB-ARBA"/>
</dbReference>
<dbReference type="SUPFAM" id="SSF49447">
    <property type="entry name" value="Second domain of Mu2 adaptin subunit (ap50) of ap2 adaptor"/>
    <property type="match status" value="1"/>
</dbReference>
<dbReference type="CDD" id="cd02204">
    <property type="entry name" value="PurL_repeat2"/>
    <property type="match status" value="1"/>
</dbReference>
<dbReference type="GO" id="GO:0005634">
    <property type="term" value="C:nucleus"/>
    <property type="evidence" value="ECO:0007669"/>
    <property type="project" value="UniProtKB-SubCell"/>
</dbReference>
<evidence type="ECO:0000256" key="25">
    <source>
        <dbReference type="ARBA" id="ARBA00064351"/>
    </source>
</evidence>
<evidence type="ECO:0000256" key="4">
    <source>
        <dbReference type="ARBA" id="ARBA00004920"/>
    </source>
</evidence>
<evidence type="ECO:0000256" key="20">
    <source>
        <dbReference type="ARBA" id="ARBA00023242"/>
    </source>
</evidence>
<dbReference type="Gene3D" id="2.60.40.1170">
    <property type="entry name" value="Mu homology domain, subdomain B"/>
    <property type="match status" value="2"/>
</dbReference>
<dbReference type="SUPFAM" id="SSF48371">
    <property type="entry name" value="ARM repeat"/>
    <property type="match status" value="1"/>
</dbReference>
<comment type="caution">
    <text evidence="29">The sequence shown here is derived from an EMBL/GenBank/DDBJ whole genome shotgun (WGS) entry which is preliminary data.</text>
</comment>
<dbReference type="GO" id="GO:0016192">
    <property type="term" value="P:vesicle-mediated transport"/>
    <property type="evidence" value="ECO:0007669"/>
    <property type="project" value="InterPro"/>
</dbReference>
<dbReference type="InterPro" id="IPR028565">
    <property type="entry name" value="MHD"/>
</dbReference>
<feature type="compositionally biased region" description="Low complexity" evidence="27">
    <location>
        <begin position="1246"/>
        <end position="1255"/>
    </location>
</feature>
<feature type="region of interest" description="Disordered" evidence="27">
    <location>
        <begin position="700"/>
        <end position="732"/>
    </location>
</feature>
<evidence type="ECO:0000256" key="10">
    <source>
        <dbReference type="ARBA" id="ARBA00022553"/>
    </source>
</evidence>
<evidence type="ECO:0000256" key="27">
    <source>
        <dbReference type="SAM" id="MobiDB-lite"/>
    </source>
</evidence>
<comment type="function">
    <text evidence="24">Phosphoribosylformylglycinamidine synthase involved in the purines biosynthetic pathway. Catalyzes the ATP-dependent conversion of formylglycinamide ribonucleotide (FGAR) and glutamine to yield formylglycinamidine ribonucleotide (FGAM) and glutamate.</text>
</comment>
<dbReference type="FunFam" id="3.30.450.60:FF:000002">
    <property type="entry name" value="AP-2 complex subunit mu, putative"/>
    <property type="match status" value="1"/>
</dbReference>
<keyword evidence="10" id="KW-0597">Phosphoprotein</keyword>
<dbReference type="InterPro" id="IPR040707">
    <property type="entry name" value="FGAR-AT_N"/>
</dbReference>
<evidence type="ECO:0000313" key="29">
    <source>
        <dbReference type="EMBL" id="KAH9837410.1"/>
    </source>
</evidence>
<evidence type="ECO:0000256" key="23">
    <source>
        <dbReference type="ARBA" id="ARBA00052585"/>
    </source>
</evidence>
<dbReference type="Pfam" id="PF22689">
    <property type="entry name" value="FGAR-AT_PurM_N-like"/>
    <property type="match status" value="1"/>
</dbReference>
<dbReference type="InterPro" id="IPR036604">
    <property type="entry name" value="PurS-like_sf"/>
</dbReference>
<feature type="region of interest" description="Disordered" evidence="27">
    <location>
        <begin position="1233"/>
        <end position="1279"/>
    </location>
</feature>
<reference evidence="29 30" key="1">
    <citation type="journal article" date="2018" name="IMA Fungus">
        <title>IMA Genome-F 10: Nine draft genome sequences of Claviceps purpurea s.lat., including C. arundinis, C. humidiphila, and C. cf. spartinae, pseudomolecules for the pitch canker pathogen Fusarium circinatum, draft genome of Davidsoniella eucalypti, Grosmannia galeiformis, Quambalaria eucalypti, and Teratosphaeria destructans.</title>
        <authorList>
            <person name="Wingfield B.D."/>
            <person name="Liu M."/>
            <person name="Nguyen H.D."/>
            <person name="Lane F.A."/>
            <person name="Morgan S.W."/>
            <person name="De Vos L."/>
            <person name="Wilken P.M."/>
            <person name="Duong T.A."/>
            <person name="Aylward J."/>
            <person name="Coetzee M.P."/>
            <person name="Dadej K."/>
            <person name="De Beer Z.W."/>
            <person name="Findlay W."/>
            <person name="Havenga M."/>
            <person name="Kolarik M."/>
            <person name="Menzies J.G."/>
            <person name="Naidoo K."/>
            <person name="Pochopski O."/>
            <person name="Shoukouhi P."/>
            <person name="Santana Q.C."/>
            <person name="Seifert K.A."/>
            <person name="Soal N."/>
            <person name="Steenkamp E.T."/>
            <person name="Tatham C.T."/>
            <person name="van der Nest M.A."/>
            <person name="Wingfield M.J."/>
        </authorList>
    </citation>
    <scope>NUCLEOTIDE SEQUENCE [LARGE SCALE GENOMIC DNA]</scope>
    <source>
        <strain evidence="29">CMW44962</strain>
    </source>
</reference>